<proteinExistence type="predicted"/>
<feature type="region of interest" description="Disordered" evidence="7">
    <location>
        <begin position="452"/>
        <end position="678"/>
    </location>
</feature>
<dbReference type="OrthoDB" id="308629at2759"/>
<keyword evidence="2" id="KW-0805">Transcription regulation</keyword>
<gene>
    <name evidence="8" type="ORF">POCTA_138.1.T1320132</name>
</gene>
<feature type="compositionally biased region" description="Basic and acidic residues" evidence="7">
    <location>
        <begin position="528"/>
        <end position="541"/>
    </location>
</feature>
<organism evidence="8 9">
    <name type="scientific">Paramecium octaurelia</name>
    <dbReference type="NCBI Taxonomy" id="43137"/>
    <lineage>
        <taxon>Eukaryota</taxon>
        <taxon>Sar</taxon>
        <taxon>Alveolata</taxon>
        <taxon>Ciliophora</taxon>
        <taxon>Intramacronucleata</taxon>
        <taxon>Oligohymenophorea</taxon>
        <taxon>Peniculida</taxon>
        <taxon>Parameciidae</taxon>
        <taxon>Paramecium</taxon>
    </lineage>
</organism>
<comment type="subcellular location">
    <subcellularLocation>
        <location evidence="1">Nucleus</location>
    </subcellularLocation>
</comment>
<evidence type="ECO:0000313" key="8">
    <source>
        <dbReference type="EMBL" id="CAD8204391.1"/>
    </source>
</evidence>
<keyword evidence="5" id="KW-0539">Nucleus</keyword>
<dbReference type="Proteomes" id="UP000683925">
    <property type="component" value="Unassembled WGS sequence"/>
</dbReference>
<keyword evidence="4" id="KW-0804">Transcription</keyword>
<feature type="region of interest" description="Disordered" evidence="7">
    <location>
        <begin position="212"/>
        <end position="232"/>
    </location>
</feature>
<dbReference type="GO" id="GO:0006805">
    <property type="term" value="P:xenobiotic metabolic process"/>
    <property type="evidence" value="ECO:0007669"/>
    <property type="project" value="InterPro"/>
</dbReference>
<feature type="compositionally biased region" description="Low complexity" evidence="7">
    <location>
        <begin position="582"/>
        <end position="608"/>
    </location>
</feature>
<evidence type="ECO:0000256" key="7">
    <source>
        <dbReference type="SAM" id="MobiDB-lite"/>
    </source>
</evidence>
<dbReference type="PANTHER" id="PTHR10649">
    <property type="entry name" value="ARYL HYDROCARBON RECEPTOR"/>
    <property type="match status" value="1"/>
</dbReference>
<accession>A0A8S1XSW7</accession>
<dbReference type="GO" id="GO:0004879">
    <property type="term" value="F:nuclear receptor activity"/>
    <property type="evidence" value="ECO:0007669"/>
    <property type="project" value="TreeGrafter"/>
</dbReference>
<feature type="compositionally biased region" description="Basic and acidic residues" evidence="7">
    <location>
        <begin position="477"/>
        <end position="489"/>
    </location>
</feature>
<feature type="compositionally biased region" description="Low complexity" evidence="7">
    <location>
        <begin position="656"/>
        <end position="669"/>
    </location>
</feature>
<feature type="compositionally biased region" description="Basic and acidic residues" evidence="7">
    <location>
        <begin position="558"/>
        <end position="570"/>
    </location>
</feature>
<comment type="caution">
    <text evidence="8">The sequence shown here is derived from an EMBL/GenBank/DDBJ whole genome shotgun (WGS) entry which is preliminary data.</text>
</comment>
<name>A0A8S1XSW7_PAROT</name>
<keyword evidence="3" id="KW-0238">DNA-binding</keyword>
<keyword evidence="9" id="KW-1185">Reference proteome</keyword>
<dbReference type="GO" id="GO:0005634">
    <property type="term" value="C:nucleus"/>
    <property type="evidence" value="ECO:0007669"/>
    <property type="project" value="UniProtKB-SubCell"/>
</dbReference>
<dbReference type="OMA" id="NYIAVHR"/>
<dbReference type="GO" id="GO:0000976">
    <property type="term" value="F:transcription cis-regulatory region binding"/>
    <property type="evidence" value="ECO:0007669"/>
    <property type="project" value="TreeGrafter"/>
</dbReference>
<evidence type="ECO:0000256" key="4">
    <source>
        <dbReference type="ARBA" id="ARBA00023163"/>
    </source>
</evidence>
<protein>
    <submittedName>
        <fullName evidence="8">Uncharacterized protein</fullName>
    </submittedName>
</protein>
<evidence type="ECO:0000256" key="6">
    <source>
        <dbReference type="SAM" id="Coils"/>
    </source>
</evidence>
<reference evidence="8" key="1">
    <citation type="submission" date="2021-01" db="EMBL/GenBank/DDBJ databases">
        <authorList>
            <consortium name="Genoscope - CEA"/>
            <person name="William W."/>
        </authorList>
    </citation>
    <scope>NUCLEOTIDE SEQUENCE</scope>
</reference>
<evidence type="ECO:0000256" key="1">
    <source>
        <dbReference type="ARBA" id="ARBA00004123"/>
    </source>
</evidence>
<dbReference type="AlphaFoldDB" id="A0A8S1XSW7"/>
<evidence type="ECO:0000256" key="2">
    <source>
        <dbReference type="ARBA" id="ARBA00023015"/>
    </source>
</evidence>
<evidence type="ECO:0000313" key="9">
    <source>
        <dbReference type="Proteomes" id="UP000683925"/>
    </source>
</evidence>
<feature type="compositionally biased region" description="Low complexity" evidence="7">
    <location>
        <begin position="509"/>
        <end position="521"/>
    </location>
</feature>
<evidence type="ECO:0000256" key="5">
    <source>
        <dbReference type="ARBA" id="ARBA00023242"/>
    </source>
</evidence>
<dbReference type="GO" id="GO:0034751">
    <property type="term" value="C:aryl hydrocarbon receptor complex"/>
    <property type="evidence" value="ECO:0007669"/>
    <property type="project" value="TreeGrafter"/>
</dbReference>
<sequence length="678" mass="80219">MFIPNTLRNTKINLQTLNNLDFELMQRNSDLETLQSFIIPLQQGFTTEREFKDSVNTIKYLKLVYLMQMMLLYFEYTKQYQETTIDQIFKEEFRLDTEISDKEHILAKSKKNITKLKLQLSSANKELKKIKLEASKKETVYACLYCTGKAFISIPLLEAHYQRHHIDKFEKPKQNFQETLLTVQTLLLQQQINSMINNQNQQDFMLQTMQQAQFMQQQAEDSDSSQDEDLEDEKMDDYQMRQLKYEFEQKNLVLQQQMEALQNYIAVHRPQEILDKIEQIEYRIDNLKIPEPVKVEERLPTPPPENYSYNAGPLEDEISEIADDIYDAKDVQQDIKEDVTNDSKSDDDQKEPSVIIDNQQEAAFLQEEKEFHHMVKSVRQKKSQITKELMDHFRNIQLDNELERKLKEVLNVNMNEIQFKSEKELEEYLTQLNGTILLSDKKQTEMRVADPELEEIKKHDGPNVIQMDSDNENDGDDTSKIQQQKDFKGRLVKKQGKTVIEQSRNVRFQQPETPPSSQSNNSEEEFDINQKVKENVKDLKQHGKSQKQEPQQLMKIQSENKIRNSQDKEQYPQILPLEKKSSTQSQKHQQQQQQQQQQQHQQQYQQLSSKRKSSFEDSEEFQTENIQTIFQTKKPAQISQFGKSQESEIPLHQNVIRSQQQKSSIIKKQLYNDSEDEF</sequence>
<keyword evidence="6" id="KW-0175">Coiled coil</keyword>
<dbReference type="InterPro" id="IPR039091">
    <property type="entry name" value="AHR/AHRR"/>
</dbReference>
<dbReference type="EMBL" id="CAJJDP010000133">
    <property type="protein sequence ID" value="CAD8204391.1"/>
    <property type="molecule type" value="Genomic_DNA"/>
</dbReference>
<feature type="compositionally biased region" description="Acidic residues" evidence="7">
    <location>
        <begin position="220"/>
        <end position="232"/>
    </location>
</feature>
<feature type="compositionally biased region" description="Polar residues" evidence="7">
    <location>
        <begin position="548"/>
        <end position="557"/>
    </location>
</feature>
<dbReference type="PANTHER" id="PTHR10649:SF12">
    <property type="entry name" value="SPINELESS, ISOFORM C"/>
    <property type="match status" value="1"/>
</dbReference>
<feature type="compositionally biased region" description="Basic and acidic residues" evidence="7">
    <location>
        <begin position="452"/>
        <end position="461"/>
    </location>
</feature>
<evidence type="ECO:0000256" key="3">
    <source>
        <dbReference type="ARBA" id="ARBA00023125"/>
    </source>
</evidence>
<feature type="coiled-coil region" evidence="6">
    <location>
        <begin position="106"/>
        <end position="133"/>
    </location>
</feature>